<gene>
    <name evidence="1" type="ORF">TW72_13385</name>
</gene>
<name>A0A0F4PUI6_9GAMM</name>
<organism evidence="1 2">
    <name type="scientific">Pseudoalteromonas ruthenica</name>
    <dbReference type="NCBI Taxonomy" id="151081"/>
    <lineage>
        <taxon>Bacteria</taxon>
        <taxon>Pseudomonadati</taxon>
        <taxon>Pseudomonadota</taxon>
        <taxon>Gammaproteobacteria</taxon>
        <taxon>Alteromonadales</taxon>
        <taxon>Pseudoalteromonadaceae</taxon>
        <taxon>Pseudoalteromonas</taxon>
    </lineage>
</organism>
<keyword evidence="2" id="KW-1185">Reference proteome</keyword>
<sequence>MNISGSSLPAMSTADQGAEVYSAALAKKRQQADGQAALALIESAGNVTKAAQSPAASTTATLGNNINIHV</sequence>
<dbReference type="eggNOG" id="ENOG503300U">
    <property type="taxonomic scope" value="Bacteria"/>
</dbReference>
<accession>A0A0F4PUI6</accession>
<dbReference type="EMBL" id="JXXZ01000010">
    <property type="protein sequence ID" value="KJY98708.1"/>
    <property type="molecule type" value="Genomic_DNA"/>
</dbReference>
<dbReference type="GeneID" id="58229487"/>
<dbReference type="Proteomes" id="UP000033664">
    <property type="component" value="Unassembled WGS sequence"/>
</dbReference>
<dbReference type="RefSeq" id="WP_022945987.1">
    <property type="nucleotide sequence ID" value="NZ_JXXY01000018.1"/>
</dbReference>
<protein>
    <recommendedName>
        <fullName evidence="3">Motility protein</fullName>
    </recommendedName>
</protein>
<comment type="caution">
    <text evidence="1">The sequence shown here is derived from an EMBL/GenBank/DDBJ whole genome shotgun (WGS) entry which is preliminary data.</text>
</comment>
<dbReference type="OrthoDB" id="6310172at2"/>
<evidence type="ECO:0000313" key="1">
    <source>
        <dbReference type="EMBL" id="KJY98708.1"/>
    </source>
</evidence>
<dbReference type="PATRIC" id="fig|151081.8.peg.3345"/>
<reference evidence="1 2" key="1">
    <citation type="journal article" date="2015" name="BMC Genomics">
        <title>Genome mining reveals unlocked bioactive potential of marine Gram-negative bacteria.</title>
        <authorList>
            <person name="Machado H."/>
            <person name="Sonnenschein E.C."/>
            <person name="Melchiorsen J."/>
            <person name="Gram L."/>
        </authorList>
    </citation>
    <scope>NUCLEOTIDE SEQUENCE [LARGE SCALE GENOMIC DNA]</scope>
    <source>
        <strain evidence="1 2">S3137</strain>
    </source>
</reference>
<proteinExistence type="predicted"/>
<evidence type="ECO:0000313" key="2">
    <source>
        <dbReference type="Proteomes" id="UP000033664"/>
    </source>
</evidence>
<dbReference type="AlphaFoldDB" id="A0A0F4PUI6"/>
<evidence type="ECO:0008006" key="3">
    <source>
        <dbReference type="Google" id="ProtNLM"/>
    </source>
</evidence>